<feature type="domain" description="CAP-Gly" evidence="9">
    <location>
        <begin position="99"/>
        <end position="141"/>
    </location>
</feature>
<dbReference type="PANTHER" id="PTHR18916">
    <property type="entry name" value="DYNACTIN 1-RELATED MICROTUBULE-BINDING"/>
    <property type="match status" value="1"/>
</dbReference>
<feature type="domain" description="CAP-Gly" evidence="9">
    <location>
        <begin position="220"/>
        <end position="262"/>
    </location>
</feature>
<keyword evidence="5 7" id="KW-0175">Coiled coil</keyword>
<dbReference type="SMART" id="SM01052">
    <property type="entry name" value="CAP_GLY"/>
    <property type="match status" value="2"/>
</dbReference>
<proteinExistence type="predicted"/>
<evidence type="ECO:0000259" key="9">
    <source>
        <dbReference type="PROSITE" id="PS50245"/>
    </source>
</evidence>
<dbReference type="PROSITE" id="PS00845">
    <property type="entry name" value="CAP_GLY_1"/>
    <property type="match status" value="2"/>
</dbReference>
<dbReference type="Pfam" id="PF16641">
    <property type="entry name" value="CLIP1_ZNF"/>
    <property type="match status" value="2"/>
</dbReference>
<dbReference type="Proteomes" id="UP001151699">
    <property type="component" value="Chromosome A"/>
</dbReference>
<dbReference type="Gene3D" id="2.30.30.190">
    <property type="entry name" value="CAP Gly-rich-like domain"/>
    <property type="match status" value="2"/>
</dbReference>
<dbReference type="PROSITE" id="PS50245">
    <property type="entry name" value="CAP_GLY_2"/>
    <property type="match status" value="2"/>
</dbReference>
<feature type="compositionally biased region" description="Low complexity" evidence="8">
    <location>
        <begin position="165"/>
        <end position="175"/>
    </location>
</feature>
<keyword evidence="2" id="KW-0963">Cytoplasm</keyword>
<evidence type="ECO:0000313" key="10">
    <source>
        <dbReference type="EMBL" id="KAJ6646887.1"/>
    </source>
</evidence>
<evidence type="ECO:0000256" key="5">
    <source>
        <dbReference type="ARBA" id="ARBA00023054"/>
    </source>
</evidence>
<name>A0A9Q0NBG2_9DIPT</name>
<evidence type="ECO:0000256" key="1">
    <source>
        <dbReference type="ARBA" id="ARBA00004245"/>
    </source>
</evidence>
<dbReference type="Gene3D" id="1.10.287.1490">
    <property type="match status" value="1"/>
</dbReference>
<keyword evidence="4" id="KW-0677">Repeat</keyword>
<comment type="caution">
    <text evidence="10">The sequence shown here is derived from an EMBL/GenBank/DDBJ whole genome shotgun (WGS) entry which is preliminary data.</text>
</comment>
<evidence type="ECO:0000256" key="3">
    <source>
        <dbReference type="ARBA" id="ARBA00022701"/>
    </source>
</evidence>
<sequence>MDFLCFIFTDNTNMRRQSDDYSRSHLSDVFEESEADLVSERSPRSIKSKSPDSFPSKPPKSDRKISNQGTVLTTDTDSFIIGQRIWVGGIRPGLIAYIGETHFAPGEWAGVVLDDPNGKNDGCVAGKRYFQCEPKRGIFSRLTRLTREPLPGGAASSSDLSMNVSSRSITSPSRSGTVSPTQSMKSFSGKTPTKSNLSVGDRVIVSSGMGSKPGMLQYIGETKFAPGNWCGVQLDEPSGKNDGSVDGVKYFDCPANFGIFVPIAKVSLSPSARKPRLSRTGSKESLTSVGTLGSIASTATSRMRMSAQRLSSTAKPITTPKNTFSLQEVLREKQNHIEHLLIERDLDRQDSENNTMMYQKTINQKGDDADRWAELVRRRSVRLADLRREFQGWHGAHERHCILHDLRETIASLEKKLESEKQKSEDLQTSIDEATFCSDELNVLNQDYKDRIATLEAQLSGSESRDGKTSSEDAERQKQNEFLIKNSIAKETERITLEITSSVEAKINQFTEKIEALEANENNFRDQVLYLTQKNEKLEEELRLKDETKEQEYLNVKHIENELREEIAALKEEIKIREDALTGNDSELQKLIEAKDIIISEYKESAIGSEQLHLMIVKQKDEEIASVNASLQELQKVNELLGKEKSNLNEEIEKNASRLLDLEKQLGESTAISNDYRNELEVSRKQIVDKNQRIEQHENVIKSFESRVEELLTLNSQLKEKESELLAANTNIGEALENGKILEAELRKQIEIQLGNLDSIQESKSELEMQLKNRDKCIEEEQKLSHDLQVKNKEISTKSESLEKELNDFRSNLENKDDAFVKLSAELKEVASTLTEKNSQLEKCEASLATALEESKVLSEQNVVLTNETEHLKTSVANLNAKIESLEDVQKIDKQTVETLNKEISVLNSQIEDVSKVNLSLNERLKTTESVLESEKLESQGHLNLTKELKEEIDGLQKLISTKNEETEKLLKTNVELQVKLEKSVQNGTELLEKLSKLEIEHGDISRKMNLLEDKHEQLLLEKASLQQNINALQNSSSDTNSEVHRLSAELQQKQKSYEELVDKSNSIQLNLEKKLHEVTQNLAARTAQWEGAKNEMDALMMQKIDRENELNLELSKIKEATVEEKVNLEREIDSLKISHQEEKASLLKEIDTKLKDSEGLRGELYQSIEHLEKTVQELQRAIEQSKNELLVKEETFDAEMKKWQSVEMKLKHQLDESIKNQTELRSNFDEITRSGVENVEQLTKQLNEKSLNSEELERQLKDLLAIHNKVTEEHGDLTSKLAAVEKENEELAQSLAEEKETLICTKSKLEQQLEESKAKFQSTEDEQVDLVNRNVELVRQVEELSKAILESTNSKSETNNQLTNVLSQFEAFKLTAETEKNDINARLTESLNKETDGSNHRKLLESQNAEMSQQINEKQKEIEVISSSLDEVKQANEALVAAKGVAQEQINSLQNEQVEHIRTIRMLEDKIEQLTSSVNLSDDLKNELNHKAEEIKSKEMSIAELKQLIEEQEADSKRSMDAMVSKDEQIKSMQLQFETMNKSVEGEMSSLSLANTSLTAEVSRLNVQLKEYAENFVDRTQLNNLKEEFSIFEETKRNEIFDLTQQLRNVEERLKNQSEDVNKLEILERKQKEMAYAITTLERKEAQLVLENKQLTEKMLQTKAANTSATTVAFDVDSGSQISFLNSIIADMQKKNETLIHRIEALESAPADFVNNGLFDLPVKRQPAPRLFCDICDEFDAHETEDCPLQASDSPPPINLPQMASTASLISKDGTKERKLPPPRKYCDNCEVFGHDTNECDIEETY</sequence>
<feature type="compositionally biased region" description="Polar residues" evidence="8">
    <location>
        <begin position="155"/>
        <end position="164"/>
    </location>
</feature>
<dbReference type="Pfam" id="PF01302">
    <property type="entry name" value="CAP_GLY"/>
    <property type="match status" value="2"/>
</dbReference>
<dbReference type="OrthoDB" id="2130750at2759"/>
<comment type="subcellular location">
    <subcellularLocation>
        <location evidence="1">Cytoplasm</location>
        <location evidence="1">Cytoskeleton</location>
    </subcellularLocation>
</comment>
<feature type="coiled-coil region" evidence="7">
    <location>
        <begin position="1119"/>
        <end position="1196"/>
    </location>
</feature>
<evidence type="ECO:0000256" key="4">
    <source>
        <dbReference type="ARBA" id="ARBA00022737"/>
    </source>
</evidence>
<evidence type="ECO:0000256" key="8">
    <source>
        <dbReference type="SAM" id="MobiDB-lite"/>
    </source>
</evidence>
<gene>
    <name evidence="10" type="primary">CLIP-190</name>
    <name evidence="10" type="ORF">Bhyg_02101</name>
</gene>
<reference evidence="10" key="1">
    <citation type="submission" date="2022-07" db="EMBL/GenBank/DDBJ databases">
        <authorList>
            <person name="Trinca V."/>
            <person name="Uliana J.V.C."/>
            <person name="Torres T.T."/>
            <person name="Ward R.J."/>
            <person name="Monesi N."/>
        </authorList>
    </citation>
    <scope>NUCLEOTIDE SEQUENCE</scope>
    <source>
        <strain evidence="10">HSMRA1968</strain>
        <tissue evidence="10">Whole embryos</tissue>
    </source>
</reference>
<accession>A0A9Q0NBG2</accession>
<dbReference type="InterPro" id="IPR000938">
    <property type="entry name" value="CAP-Gly_domain"/>
</dbReference>
<organism evidence="10 11">
    <name type="scientific">Pseudolycoriella hygida</name>
    <dbReference type="NCBI Taxonomy" id="35572"/>
    <lineage>
        <taxon>Eukaryota</taxon>
        <taxon>Metazoa</taxon>
        <taxon>Ecdysozoa</taxon>
        <taxon>Arthropoda</taxon>
        <taxon>Hexapoda</taxon>
        <taxon>Insecta</taxon>
        <taxon>Pterygota</taxon>
        <taxon>Neoptera</taxon>
        <taxon>Endopterygota</taxon>
        <taxon>Diptera</taxon>
        <taxon>Nematocera</taxon>
        <taxon>Sciaroidea</taxon>
        <taxon>Sciaridae</taxon>
        <taxon>Pseudolycoriella</taxon>
    </lineage>
</organism>
<feature type="coiled-coil region" evidence="7">
    <location>
        <begin position="995"/>
        <end position="1064"/>
    </location>
</feature>
<feature type="coiled-coil region" evidence="7">
    <location>
        <begin position="617"/>
        <end position="738"/>
    </location>
</feature>
<feature type="coiled-coil region" evidence="7">
    <location>
        <begin position="1402"/>
        <end position="1523"/>
    </location>
</feature>
<feature type="coiled-coil region" evidence="7">
    <location>
        <begin position="1556"/>
        <end position="1659"/>
    </location>
</feature>
<feature type="region of interest" description="Disordered" evidence="8">
    <location>
        <begin position="148"/>
        <end position="199"/>
    </location>
</feature>
<feature type="coiled-coil region" evidence="7">
    <location>
        <begin position="1240"/>
        <end position="1327"/>
    </location>
</feature>
<protein>
    <submittedName>
        <fullName evidence="10">Restin like</fullName>
    </submittedName>
</protein>
<dbReference type="InterPro" id="IPR032108">
    <property type="entry name" value="CLIP1_ZNF"/>
</dbReference>
<dbReference type="InterPro" id="IPR036859">
    <property type="entry name" value="CAP-Gly_dom_sf"/>
</dbReference>
<feature type="region of interest" description="Disordered" evidence="8">
    <location>
        <begin position="458"/>
        <end position="477"/>
    </location>
</feature>
<dbReference type="EMBL" id="WJQU01000001">
    <property type="protein sequence ID" value="KAJ6646887.1"/>
    <property type="molecule type" value="Genomic_DNA"/>
</dbReference>
<keyword evidence="3" id="KW-0493">Microtubule</keyword>
<dbReference type="PANTHER" id="PTHR18916:SF93">
    <property type="entry name" value="RESTIN HOMOLOG"/>
    <property type="match status" value="1"/>
</dbReference>
<evidence type="ECO:0000256" key="7">
    <source>
        <dbReference type="SAM" id="Coils"/>
    </source>
</evidence>
<keyword evidence="6" id="KW-0206">Cytoskeleton</keyword>
<feature type="region of interest" description="Disordered" evidence="8">
    <location>
        <begin position="36"/>
        <end position="69"/>
    </location>
</feature>
<feature type="compositionally biased region" description="Basic and acidic residues" evidence="8">
    <location>
        <begin position="463"/>
        <end position="477"/>
    </location>
</feature>
<feature type="coiled-coil region" evidence="7">
    <location>
        <begin position="500"/>
        <end position="580"/>
    </location>
</feature>
<dbReference type="SUPFAM" id="SSF74924">
    <property type="entry name" value="Cap-Gly domain"/>
    <property type="match status" value="2"/>
</dbReference>
<feature type="coiled-coil region" evidence="7">
    <location>
        <begin position="792"/>
        <end position="917"/>
    </location>
</feature>
<evidence type="ECO:0000313" key="11">
    <source>
        <dbReference type="Proteomes" id="UP001151699"/>
    </source>
</evidence>
<evidence type="ECO:0000256" key="6">
    <source>
        <dbReference type="ARBA" id="ARBA00023212"/>
    </source>
</evidence>
<evidence type="ECO:0000256" key="2">
    <source>
        <dbReference type="ARBA" id="ARBA00022490"/>
    </source>
</evidence>
<feature type="compositionally biased region" description="Polar residues" evidence="8">
    <location>
        <begin position="176"/>
        <end position="198"/>
    </location>
</feature>
<keyword evidence="11" id="KW-1185">Reference proteome</keyword>
<dbReference type="GO" id="GO:0005874">
    <property type="term" value="C:microtubule"/>
    <property type="evidence" value="ECO:0007669"/>
    <property type="project" value="UniProtKB-KW"/>
</dbReference>